<dbReference type="Gene3D" id="2.30.29.30">
    <property type="entry name" value="Pleckstrin-homology domain (PH domain)/Phosphotyrosine-binding domain (PTB)"/>
    <property type="match status" value="1"/>
</dbReference>
<dbReference type="PROSITE" id="PS51082">
    <property type="entry name" value="WH2"/>
    <property type="match status" value="2"/>
</dbReference>
<dbReference type="InterPro" id="IPR000697">
    <property type="entry name" value="WH1/EVH1_dom"/>
</dbReference>
<dbReference type="InterPro" id="IPR033927">
    <property type="entry name" value="WASPfam_EVH1"/>
</dbReference>
<name>A0ABM1ICA0_POLDO</name>
<dbReference type="PROSITE" id="PS50229">
    <property type="entry name" value="WH1"/>
    <property type="match status" value="1"/>
</dbReference>
<dbReference type="InterPro" id="IPR003124">
    <property type="entry name" value="WH2_dom"/>
</dbReference>
<feature type="compositionally biased region" description="Acidic residues" evidence="5">
    <location>
        <begin position="410"/>
        <end position="424"/>
    </location>
</feature>
<dbReference type="CDD" id="cd01205">
    <property type="entry name" value="EVH1_WASP-like"/>
    <property type="match status" value="1"/>
</dbReference>
<accession>A0ABM1ICA0</accession>
<dbReference type="SUPFAM" id="SSF50729">
    <property type="entry name" value="PH domain-like"/>
    <property type="match status" value="1"/>
</dbReference>
<feature type="compositionally biased region" description="Basic and acidic residues" evidence="5">
    <location>
        <begin position="400"/>
        <end position="409"/>
    </location>
</feature>
<evidence type="ECO:0000256" key="1">
    <source>
        <dbReference type="ARBA" id="ARBA00004245"/>
    </source>
</evidence>
<feature type="domain" description="WH1" evidence="6">
    <location>
        <begin position="26"/>
        <end position="136"/>
    </location>
</feature>
<evidence type="ECO:0000259" key="7">
    <source>
        <dbReference type="PROSITE" id="PS51082"/>
    </source>
</evidence>
<evidence type="ECO:0000256" key="5">
    <source>
        <dbReference type="SAM" id="MobiDB-lite"/>
    </source>
</evidence>
<dbReference type="SMART" id="SM00246">
    <property type="entry name" value="WH2"/>
    <property type="match status" value="2"/>
</dbReference>
<evidence type="ECO:0000313" key="9">
    <source>
        <dbReference type="RefSeq" id="XP_015177837.1"/>
    </source>
</evidence>
<dbReference type="Proteomes" id="UP000694924">
    <property type="component" value="Unplaced"/>
</dbReference>
<dbReference type="InterPro" id="IPR011026">
    <property type="entry name" value="WAS_C"/>
</dbReference>
<evidence type="ECO:0000313" key="8">
    <source>
        <dbReference type="Proteomes" id="UP000694924"/>
    </source>
</evidence>
<keyword evidence="2" id="KW-0963">Cytoplasm</keyword>
<feature type="domain" description="WH2" evidence="7">
    <location>
        <begin position="327"/>
        <end position="344"/>
    </location>
</feature>
<dbReference type="GeneID" id="107067126"/>
<feature type="domain" description="WH2" evidence="7">
    <location>
        <begin position="357"/>
        <end position="374"/>
    </location>
</feature>
<reference evidence="9" key="1">
    <citation type="submission" date="2025-08" db="UniProtKB">
        <authorList>
            <consortium name="RefSeq"/>
        </authorList>
    </citation>
    <scope>IDENTIFICATION</scope>
    <source>
        <tissue evidence="9">Whole body</tissue>
    </source>
</reference>
<feature type="compositionally biased region" description="Low complexity" evidence="5">
    <location>
        <begin position="310"/>
        <end position="322"/>
    </location>
</feature>
<gene>
    <name evidence="9" type="primary">LOC107067126</name>
</gene>
<evidence type="ECO:0000259" key="6">
    <source>
        <dbReference type="PROSITE" id="PS50229"/>
    </source>
</evidence>
<feature type="region of interest" description="Disordered" evidence="5">
    <location>
        <begin position="400"/>
        <end position="424"/>
    </location>
</feature>
<dbReference type="SUPFAM" id="SSF47912">
    <property type="entry name" value="Wiscott-Aldrich syndrome protein, WASP, C-terminal domain"/>
    <property type="match status" value="1"/>
</dbReference>
<dbReference type="Pfam" id="PF00568">
    <property type="entry name" value="WH1"/>
    <property type="match status" value="1"/>
</dbReference>
<sequence length="424" mass="47359">MKSGTTVKHTGSILLKTEENENVFQLIGNRCQCLAAGVIQLYLTEPPFHKEWVKKNTGIITLIRDNPRRSFFLRLYCLQRRAMLWEHEVYNSMDYKTPLVYFHTFEAEECMAAFNFANEVEAITLRHLVHMGWNAENKGLEFDTVDPELKKFFDKVGISEHHLRDQGTREFIYDFIESHGGMNAVKEEVILPSNKSRNANQPPVLPQRQEYPPPVPARTITHQTRNAPPLPPTRLNTPTASPNTLSTVPPVHRSAPSRPPPPSVTPAPSLPPPPPPPPPSSAPTPPSRNISSGPVPPPPPLPNNFDMDTAKVNTNATNNNNEEVTDLRPMLMESIRSGATLRKVSKTETKPAPVSDSRNNLLEQIRQGIELRPVPNEVKATPPPVYQDGLASALSRALAERSRAIHSESDESTSDTSEEDEWDD</sequence>
<evidence type="ECO:0000256" key="2">
    <source>
        <dbReference type="ARBA" id="ARBA00022490"/>
    </source>
</evidence>
<evidence type="ECO:0000256" key="3">
    <source>
        <dbReference type="ARBA" id="ARBA00022553"/>
    </source>
</evidence>
<comment type="subcellular location">
    <subcellularLocation>
        <location evidence="1">Cytoplasm</location>
        <location evidence="1">Cytoskeleton</location>
    </subcellularLocation>
</comment>
<feature type="region of interest" description="Disordered" evidence="5">
    <location>
        <begin position="193"/>
        <end position="324"/>
    </location>
</feature>
<dbReference type="Gene3D" id="6.10.280.150">
    <property type="match status" value="1"/>
</dbReference>
<keyword evidence="3" id="KW-0597">Phosphoprotein</keyword>
<organism evidence="8 9">
    <name type="scientific">Polistes dominula</name>
    <name type="common">European paper wasp</name>
    <name type="synonym">Vespa dominula</name>
    <dbReference type="NCBI Taxonomy" id="743375"/>
    <lineage>
        <taxon>Eukaryota</taxon>
        <taxon>Metazoa</taxon>
        <taxon>Ecdysozoa</taxon>
        <taxon>Arthropoda</taxon>
        <taxon>Hexapoda</taxon>
        <taxon>Insecta</taxon>
        <taxon>Pterygota</taxon>
        <taxon>Neoptera</taxon>
        <taxon>Endopterygota</taxon>
        <taxon>Hymenoptera</taxon>
        <taxon>Apocrita</taxon>
        <taxon>Aculeata</taxon>
        <taxon>Vespoidea</taxon>
        <taxon>Vespidae</taxon>
        <taxon>Polistinae</taxon>
        <taxon>Polistini</taxon>
        <taxon>Polistes</taxon>
    </lineage>
</organism>
<dbReference type="InterPro" id="IPR011993">
    <property type="entry name" value="PH-like_dom_sf"/>
</dbReference>
<proteinExistence type="predicted"/>
<protein>
    <submittedName>
        <fullName evidence="9">Neural Wiskott-Aldrich syndrome protein isoform X2</fullName>
    </submittedName>
</protein>
<evidence type="ECO:0000256" key="4">
    <source>
        <dbReference type="ARBA" id="ARBA00023212"/>
    </source>
</evidence>
<dbReference type="RefSeq" id="XP_015177837.1">
    <property type="nucleotide sequence ID" value="XM_015322351.1"/>
</dbReference>
<dbReference type="SMART" id="SM00461">
    <property type="entry name" value="WH1"/>
    <property type="match status" value="1"/>
</dbReference>
<dbReference type="Pfam" id="PF02205">
    <property type="entry name" value="WH2"/>
    <property type="match status" value="1"/>
</dbReference>
<keyword evidence="8" id="KW-1185">Reference proteome</keyword>
<feature type="compositionally biased region" description="Pro residues" evidence="5">
    <location>
        <begin position="257"/>
        <end position="286"/>
    </location>
</feature>
<keyword evidence="4" id="KW-0206">Cytoskeleton</keyword>